<reference evidence="2" key="1">
    <citation type="submission" date="2023-07" db="EMBL/GenBank/DDBJ databases">
        <title>draft genome sequence of fig (Ficus carica).</title>
        <authorList>
            <person name="Takahashi T."/>
            <person name="Nishimura K."/>
        </authorList>
    </citation>
    <scope>NUCLEOTIDE SEQUENCE</scope>
</reference>
<evidence type="ECO:0000313" key="2">
    <source>
        <dbReference type="EMBL" id="GMN59249.1"/>
    </source>
</evidence>
<dbReference type="Proteomes" id="UP001187192">
    <property type="component" value="Unassembled WGS sequence"/>
</dbReference>
<evidence type="ECO:0000313" key="3">
    <source>
        <dbReference type="Proteomes" id="UP001187192"/>
    </source>
</evidence>
<feature type="region of interest" description="Disordered" evidence="1">
    <location>
        <begin position="1"/>
        <end position="23"/>
    </location>
</feature>
<dbReference type="AlphaFoldDB" id="A0AA88DQX9"/>
<protein>
    <submittedName>
        <fullName evidence="2">Uncharacterized protein</fullName>
    </submittedName>
</protein>
<sequence length="151" mass="17823">MKRKREQDKAIAPKPNNEPQATKEKEANIHDHLDEFSWDGLKCILRGIGLIYHSTDNVVERRERIRELENTNRERIEKLLNIERKFKDVRASADDLFKELETLNRTVKEGVEMMKCMVDRLVARIVGKYEKATLKAHFKLLKEYKQGLAFL</sequence>
<comment type="caution">
    <text evidence="2">The sequence shown here is derived from an EMBL/GenBank/DDBJ whole genome shotgun (WGS) entry which is preliminary data.</text>
</comment>
<dbReference type="EMBL" id="BTGU01000085">
    <property type="protein sequence ID" value="GMN59249.1"/>
    <property type="molecule type" value="Genomic_DNA"/>
</dbReference>
<keyword evidence="3" id="KW-1185">Reference proteome</keyword>
<proteinExistence type="predicted"/>
<name>A0AA88DQX9_FICCA</name>
<evidence type="ECO:0000256" key="1">
    <source>
        <dbReference type="SAM" id="MobiDB-lite"/>
    </source>
</evidence>
<gene>
    <name evidence="2" type="ORF">TIFTF001_028339</name>
</gene>
<organism evidence="2 3">
    <name type="scientific">Ficus carica</name>
    <name type="common">Common fig</name>
    <dbReference type="NCBI Taxonomy" id="3494"/>
    <lineage>
        <taxon>Eukaryota</taxon>
        <taxon>Viridiplantae</taxon>
        <taxon>Streptophyta</taxon>
        <taxon>Embryophyta</taxon>
        <taxon>Tracheophyta</taxon>
        <taxon>Spermatophyta</taxon>
        <taxon>Magnoliopsida</taxon>
        <taxon>eudicotyledons</taxon>
        <taxon>Gunneridae</taxon>
        <taxon>Pentapetalae</taxon>
        <taxon>rosids</taxon>
        <taxon>fabids</taxon>
        <taxon>Rosales</taxon>
        <taxon>Moraceae</taxon>
        <taxon>Ficeae</taxon>
        <taxon>Ficus</taxon>
    </lineage>
</organism>
<accession>A0AA88DQX9</accession>
<feature type="compositionally biased region" description="Basic and acidic residues" evidence="1">
    <location>
        <begin position="1"/>
        <end position="11"/>
    </location>
</feature>